<feature type="region of interest" description="Disordered" evidence="1">
    <location>
        <begin position="288"/>
        <end position="326"/>
    </location>
</feature>
<proteinExistence type="predicted"/>
<sequence length="657" mass="71689">MELSFSHIIQEKAAELHRKKINGLDFLQAVIELLVANQTELPCGVIDQLTKAFGKPSKRNSDSDKGRNRKNALKRIQQLKFEDIEPPEWVSLAVSACKTGGDAFWGHGLEVKLEEHGNILRDVYTGFKRVTLANAIHRAFYSTAVYELVHQMMKLYQMSACTERLLNDCAGLILGDNCNPEIKAAVASDLKFEYNIGMVYSCYASKMGYGCYFLIFPVPPSLYEKYLNKTSDVQVVVSHYEKIGIYTKAEQLGVVPAGQNIVQHVNLQFKEQVRFWIQGRILDNVGPPLRQAGQKRGNLGPQSQRKRVKSSNPNPAGSKSNDVGDSCNVSANYVQIHPRTYTQETISGSTDVSSGLGVLAAAAGNIRHFESQLLVPPSDLDSIHNNFITSSATGSFDPTNIADVEHPRLSGQCFPGQSLHLIQHADIIESAPTFANPPSEYSSEQFLSLGPHADIIDSAPTPTQFSTGFANPPSEYSSEQFLSLGPHADIIDSAPTPTQFSTGFANPPSEYSSEQFLSLGPHADIIDSAPTPTQFSTGFANPPSEYSSEQFLSLGPHADIIDSAPTPTQFSTGFANPPSEYSSEQFLSLGPHADIIDSAPTPTQFSTGFANPPSEYSPEQFLSLGPHADIIDSAPTSTQYSVTNPNAPLRYHSTLYM</sequence>
<gene>
    <name evidence="2" type="ORF">EMCG_03619</name>
</gene>
<evidence type="ECO:0000313" key="2">
    <source>
        <dbReference type="EMBL" id="KKZ61880.1"/>
    </source>
</evidence>
<name>A0A0G2HVU1_9EURO</name>
<protein>
    <submittedName>
        <fullName evidence="2">Uncharacterized protein</fullName>
    </submittedName>
</protein>
<evidence type="ECO:0000313" key="3">
    <source>
        <dbReference type="Proteomes" id="UP000034164"/>
    </source>
</evidence>
<evidence type="ECO:0000256" key="1">
    <source>
        <dbReference type="SAM" id="MobiDB-lite"/>
    </source>
</evidence>
<dbReference type="OrthoDB" id="4510821at2759"/>
<reference evidence="3" key="1">
    <citation type="journal article" date="2015" name="PLoS Genet.">
        <title>The dynamic genome and transcriptome of the human fungal pathogen Blastomyces and close relative Emmonsia.</title>
        <authorList>
            <person name="Munoz J.F."/>
            <person name="Gauthier G.M."/>
            <person name="Desjardins C.A."/>
            <person name="Gallo J.E."/>
            <person name="Holder J."/>
            <person name="Sullivan T.D."/>
            <person name="Marty A.J."/>
            <person name="Carmen J.C."/>
            <person name="Chen Z."/>
            <person name="Ding L."/>
            <person name="Gujja S."/>
            <person name="Magrini V."/>
            <person name="Misas E."/>
            <person name="Mitreva M."/>
            <person name="Priest M."/>
            <person name="Saif S."/>
            <person name="Whiston E.A."/>
            <person name="Young S."/>
            <person name="Zeng Q."/>
            <person name="Goldman W.E."/>
            <person name="Mardis E.R."/>
            <person name="Taylor J.W."/>
            <person name="McEwen J.G."/>
            <person name="Clay O.K."/>
            <person name="Klein B.S."/>
            <person name="Cuomo C.A."/>
        </authorList>
    </citation>
    <scope>NUCLEOTIDE SEQUENCE [LARGE SCALE GENOMIC DNA]</scope>
    <source>
        <strain evidence="3">UAMH 3008</strain>
    </source>
</reference>
<feature type="compositionally biased region" description="Polar residues" evidence="1">
    <location>
        <begin position="310"/>
        <end position="326"/>
    </location>
</feature>
<dbReference type="EMBL" id="LCZI01001227">
    <property type="protein sequence ID" value="KKZ61880.1"/>
    <property type="molecule type" value="Genomic_DNA"/>
</dbReference>
<dbReference type="VEuPathDB" id="FungiDB:EMCG_03619"/>
<dbReference type="Proteomes" id="UP000034164">
    <property type="component" value="Unassembled WGS sequence"/>
</dbReference>
<comment type="caution">
    <text evidence="2">The sequence shown here is derived from an EMBL/GenBank/DDBJ whole genome shotgun (WGS) entry which is preliminary data.</text>
</comment>
<dbReference type="AlphaFoldDB" id="A0A0G2HVU1"/>
<accession>A0A0G2HVU1</accession>
<organism evidence="2 3">
    <name type="scientific">[Emmonsia] crescens</name>
    <dbReference type="NCBI Taxonomy" id="73230"/>
    <lineage>
        <taxon>Eukaryota</taxon>
        <taxon>Fungi</taxon>
        <taxon>Dikarya</taxon>
        <taxon>Ascomycota</taxon>
        <taxon>Pezizomycotina</taxon>
        <taxon>Eurotiomycetes</taxon>
        <taxon>Eurotiomycetidae</taxon>
        <taxon>Onygenales</taxon>
        <taxon>Ajellomycetaceae</taxon>
        <taxon>Emergomyces</taxon>
    </lineage>
</organism>